<feature type="coiled-coil region" evidence="1">
    <location>
        <begin position="253"/>
        <end position="287"/>
    </location>
</feature>
<reference evidence="4" key="1">
    <citation type="journal article" date="2015" name="Genome Announc.">
        <title>Draft genome sequence of Talaromyces cellulolyticus strain Y-94, a source of lignocellulosic biomass-degrading enzymes.</title>
        <authorList>
            <person name="Fujii T."/>
            <person name="Koike H."/>
            <person name="Sawayama S."/>
            <person name="Yano S."/>
            <person name="Inoue H."/>
        </authorList>
    </citation>
    <scope>NUCLEOTIDE SEQUENCE [LARGE SCALE GENOMIC DNA]</scope>
    <source>
        <strain evidence="4">Y-94</strain>
    </source>
</reference>
<name>A0A6V8H8R5_TALPI</name>
<evidence type="ECO:0000259" key="2">
    <source>
        <dbReference type="Pfam" id="PF17111"/>
    </source>
</evidence>
<keyword evidence="4" id="KW-1185">Reference proteome</keyword>
<accession>A0A6V8H8R5</accession>
<evidence type="ECO:0000313" key="4">
    <source>
        <dbReference type="Proteomes" id="UP000053095"/>
    </source>
</evidence>
<dbReference type="InterPro" id="IPR031348">
    <property type="entry name" value="PigL_N"/>
</dbReference>
<evidence type="ECO:0000313" key="3">
    <source>
        <dbReference type="EMBL" id="GAM37078.1"/>
    </source>
</evidence>
<dbReference type="AlphaFoldDB" id="A0A6V8H8R5"/>
<dbReference type="Pfam" id="PF17111">
    <property type="entry name" value="PigL_N"/>
    <property type="match status" value="2"/>
</dbReference>
<comment type="caution">
    <text evidence="3">The sequence shown here is derived from an EMBL/GenBank/DDBJ whole genome shotgun (WGS) entry which is preliminary data.</text>
</comment>
<evidence type="ECO:0000256" key="1">
    <source>
        <dbReference type="SAM" id="Coils"/>
    </source>
</evidence>
<feature type="domain" description="Azaphilone pigments biosynthesis cluster protein L N-terminal" evidence="2">
    <location>
        <begin position="240"/>
        <end position="308"/>
    </location>
</feature>
<dbReference type="EMBL" id="DF933818">
    <property type="protein sequence ID" value="GAM37078.1"/>
    <property type="molecule type" value="Genomic_DNA"/>
</dbReference>
<keyword evidence="1" id="KW-0175">Coiled coil</keyword>
<organism evidence="3 4">
    <name type="scientific">Talaromyces pinophilus</name>
    <name type="common">Penicillium pinophilum</name>
    <dbReference type="NCBI Taxonomy" id="128442"/>
    <lineage>
        <taxon>Eukaryota</taxon>
        <taxon>Fungi</taxon>
        <taxon>Dikarya</taxon>
        <taxon>Ascomycota</taxon>
        <taxon>Pezizomycotina</taxon>
        <taxon>Eurotiomycetes</taxon>
        <taxon>Eurotiomycetidae</taxon>
        <taxon>Eurotiales</taxon>
        <taxon>Trichocomaceae</taxon>
        <taxon>Talaromyces</taxon>
        <taxon>Talaromyces sect. Talaromyces</taxon>
    </lineage>
</organism>
<feature type="domain" description="Azaphilone pigments biosynthesis cluster protein L N-terminal" evidence="2">
    <location>
        <begin position="2"/>
        <end position="209"/>
    </location>
</feature>
<protein>
    <recommendedName>
        <fullName evidence="2">Azaphilone pigments biosynthesis cluster protein L N-terminal domain-containing protein</fullName>
    </recommendedName>
</protein>
<proteinExistence type="predicted"/>
<dbReference type="Proteomes" id="UP000053095">
    <property type="component" value="Unassembled WGS sequence"/>
</dbReference>
<sequence>MADPLSVTASLVGLVGFAFQASKSLYQAIESFKSSKRAVRELREEVESLTGVLATLSQMAVEYDAQLTSLKLPLLRCGKTCAEFEGVISSCAGHSDGQRTSFRDWAKLQYRGGDIGDLKTTLAGYKSTINIAIGGATFRQAAVTANVLDDYKTMIEEATSDLQDHLQLIDERMQSLIQNTASMPTQGPAEVEEIREEKRSIRQCLAICTQVSQLIEVYQTRRVTYQAPSASTVHQPSTSKAETATNNLLMGFKDKLSTNTKNLQIRLQELEDRLEDLSKESNGQQDSSLLQAMKEERDSIAQCLEICTDASDLTATVRTNVYEDVTSADNAHQLVVSTIGDLISAKHIMTGSNSVQWLGQMSDETIQKLSNDNKRVVPENQTRTSQGQENVFNDLYGAGYQLKPEVKMASGKIGK</sequence>
<gene>
    <name evidence="3" type="ORF">TCE0_022f06682</name>
</gene>